<reference evidence="1" key="1">
    <citation type="journal article" date="2016" name="Ticks Tick Borne Dis.">
        <title>De novo assembly and annotation of the salivary gland transcriptome of Rhipicephalus appendiculatus male and female ticks during blood feeding.</title>
        <authorList>
            <person name="de Castro M.H."/>
            <person name="de Klerk D."/>
            <person name="Pienaar R."/>
            <person name="Latif A.A."/>
            <person name="Rees D.J."/>
            <person name="Mans B.J."/>
        </authorList>
    </citation>
    <scope>NUCLEOTIDE SEQUENCE</scope>
    <source>
        <tissue evidence="1">Salivary glands</tissue>
    </source>
</reference>
<name>A0A131YEB1_RHIAP</name>
<sequence length="120" mass="14007">MQARTLYSRERKKEHPLRCFFLFSCPGHYTERTKDKKMRPVLAMRRAQTLFIDVSCSILRLDPLRIAQPNLEFSFLDTHFKGFLYQFPPLPSRRISPSRSPTCTGVQLDGLRVVKCITTT</sequence>
<organism evidence="1">
    <name type="scientific">Rhipicephalus appendiculatus</name>
    <name type="common">Brown ear tick</name>
    <dbReference type="NCBI Taxonomy" id="34631"/>
    <lineage>
        <taxon>Eukaryota</taxon>
        <taxon>Metazoa</taxon>
        <taxon>Ecdysozoa</taxon>
        <taxon>Arthropoda</taxon>
        <taxon>Chelicerata</taxon>
        <taxon>Arachnida</taxon>
        <taxon>Acari</taxon>
        <taxon>Parasitiformes</taxon>
        <taxon>Ixodida</taxon>
        <taxon>Ixodoidea</taxon>
        <taxon>Ixodidae</taxon>
        <taxon>Rhipicephalinae</taxon>
        <taxon>Rhipicephalus</taxon>
        <taxon>Rhipicephalus</taxon>
    </lineage>
</organism>
<evidence type="ECO:0000313" key="1">
    <source>
        <dbReference type="EMBL" id="JAP76416.1"/>
    </source>
</evidence>
<dbReference type="AlphaFoldDB" id="A0A131YEB1"/>
<accession>A0A131YEB1</accession>
<proteinExistence type="predicted"/>
<protein>
    <submittedName>
        <fullName evidence="1">Uncharacterized protein</fullName>
    </submittedName>
</protein>
<dbReference type="EMBL" id="GEDV01012141">
    <property type="protein sequence ID" value="JAP76416.1"/>
    <property type="molecule type" value="Transcribed_RNA"/>
</dbReference>